<dbReference type="AlphaFoldDB" id="A0AAD7FYJ5"/>
<dbReference type="Proteomes" id="UP001221142">
    <property type="component" value="Unassembled WGS sequence"/>
</dbReference>
<organism evidence="1 2">
    <name type="scientific">Roridomyces roridus</name>
    <dbReference type="NCBI Taxonomy" id="1738132"/>
    <lineage>
        <taxon>Eukaryota</taxon>
        <taxon>Fungi</taxon>
        <taxon>Dikarya</taxon>
        <taxon>Basidiomycota</taxon>
        <taxon>Agaricomycotina</taxon>
        <taxon>Agaricomycetes</taxon>
        <taxon>Agaricomycetidae</taxon>
        <taxon>Agaricales</taxon>
        <taxon>Marasmiineae</taxon>
        <taxon>Mycenaceae</taxon>
        <taxon>Roridomyces</taxon>
    </lineage>
</organism>
<protein>
    <submittedName>
        <fullName evidence="1">Uncharacterized protein</fullName>
    </submittedName>
</protein>
<proteinExistence type="predicted"/>
<reference evidence="1" key="1">
    <citation type="submission" date="2023-03" db="EMBL/GenBank/DDBJ databases">
        <title>Massive genome expansion in bonnet fungi (Mycena s.s.) driven by repeated elements and novel gene families across ecological guilds.</title>
        <authorList>
            <consortium name="Lawrence Berkeley National Laboratory"/>
            <person name="Harder C.B."/>
            <person name="Miyauchi S."/>
            <person name="Viragh M."/>
            <person name="Kuo A."/>
            <person name="Thoen E."/>
            <person name="Andreopoulos B."/>
            <person name="Lu D."/>
            <person name="Skrede I."/>
            <person name="Drula E."/>
            <person name="Henrissat B."/>
            <person name="Morin E."/>
            <person name="Kohler A."/>
            <person name="Barry K."/>
            <person name="LaButti K."/>
            <person name="Morin E."/>
            <person name="Salamov A."/>
            <person name="Lipzen A."/>
            <person name="Mereny Z."/>
            <person name="Hegedus B."/>
            <person name="Baldrian P."/>
            <person name="Stursova M."/>
            <person name="Weitz H."/>
            <person name="Taylor A."/>
            <person name="Grigoriev I.V."/>
            <person name="Nagy L.G."/>
            <person name="Martin F."/>
            <person name="Kauserud H."/>
        </authorList>
    </citation>
    <scope>NUCLEOTIDE SEQUENCE</scope>
    <source>
        <strain evidence="1">9284</strain>
    </source>
</reference>
<comment type="caution">
    <text evidence="1">The sequence shown here is derived from an EMBL/GenBank/DDBJ whole genome shotgun (WGS) entry which is preliminary data.</text>
</comment>
<keyword evidence="2" id="KW-1185">Reference proteome</keyword>
<gene>
    <name evidence="1" type="ORF">FB45DRAFT_998104</name>
</gene>
<sequence>MSTMPELREFVVSQTVDTDAIHLRARMNTEFDARQTGKVDIEYARPGITIPIKIGYISLDVIDFTQARVQGFFDCLDGHSQELGQLALYFDSFGYLRPNNGCWNPADFQGERSLIYIPEFVVEEAWRGKGVGRAIFPKLFELPQLDGAGFIFAWPTVLGHLEPRVNGNYNQQAWEAKRDRIVEFFGKASISCENCLAGFRRLANSTFFCLAKDGGHTSHSILIDGEAPYQQLPPPITEEEFRRQSWAHI</sequence>
<evidence type="ECO:0000313" key="2">
    <source>
        <dbReference type="Proteomes" id="UP001221142"/>
    </source>
</evidence>
<dbReference type="EMBL" id="JARKIF010000002">
    <property type="protein sequence ID" value="KAJ7646656.1"/>
    <property type="molecule type" value="Genomic_DNA"/>
</dbReference>
<evidence type="ECO:0000313" key="1">
    <source>
        <dbReference type="EMBL" id="KAJ7646656.1"/>
    </source>
</evidence>
<name>A0AAD7FYJ5_9AGAR</name>
<accession>A0AAD7FYJ5</accession>